<evidence type="ECO:0000313" key="18">
    <source>
        <dbReference type="Proteomes" id="UP000076794"/>
    </source>
</evidence>
<gene>
    <name evidence="17" type="primary">mutM</name>
    <name evidence="17" type="ORF">I598_1017</name>
</gene>
<dbReference type="PROSITE" id="PS51066">
    <property type="entry name" value="ZF_FPG_2"/>
    <property type="match status" value="1"/>
</dbReference>
<dbReference type="InterPro" id="IPR015887">
    <property type="entry name" value="DNA_glyclase_Znf_dom_DNA_BS"/>
</dbReference>
<dbReference type="Pfam" id="PF06831">
    <property type="entry name" value="H2TH"/>
    <property type="match status" value="1"/>
</dbReference>
<dbReference type="GO" id="GO:0000703">
    <property type="term" value="F:oxidized pyrimidine nucleobase lesion DNA N-glycosylase activity"/>
    <property type="evidence" value="ECO:0007669"/>
    <property type="project" value="TreeGrafter"/>
</dbReference>
<dbReference type="KEGG" id="ido:I598_1017"/>
<evidence type="ECO:0000256" key="10">
    <source>
        <dbReference type="ARBA" id="ARBA00023239"/>
    </source>
</evidence>
<keyword evidence="5 14" id="KW-0863">Zinc-finger</keyword>
<evidence type="ECO:0000256" key="8">
    <source>
        <dbReference type="ARBA" id="ARBA00023125"/>
    </source>
</evidence>
<proteinExistence type="inferred from homology"/>
<evidence type="ECO:0000256" key="9">
    <source>
        <dbReference type="ARBA" id="ARBA00023204"/>
    </source>
</evidence>
<feature type="domain" description="FPG-type" evidence="15">
    <location>
        <begin position="221"/>
        <end position="259"/>
    </location>
</feature>
<evidence type="ECO:0000256" key="3">
    <source>
        <dbReference type="ARBA" id="ARBA00022723"/>
    </source>
</evidence>
<keyword evidence="12 17" id="KW-0326">Glycosidase</keyword>
<dbReference type="Gene3D" id="3.20.190.10">
    <property type="entry name" value="MutM-like, N-terminal"/>
    <property type="match status" value="1"/>
</dbReference>
<dbReference type="EC" id="4.2.99.18" evidence="2"/>
<dbReference type="InterPro" id="IPR010979">
    <property type="entry name" value="Ribosomal_uS13-like_H2TH"/>
</dbReference>
<dbReference type="SUPFAM" id="SSF81624">
    <property type="entry name" value="N-terminal domain of MutM-like DNA repair proteins"/>
    <property type="match status" value="1"/>
</dbReference>
<organism evidence="17 18">
    <name type="scientific">Isoptericola dokdonensis DS-3</name>
    <dbReference type="NCBI Taxonomy" id="1300344"/>
    <lineage>
        <taxon>Bacteria</taxon>
        <taxon>Bacillati</taxon>
        <taxon>Actinomycetota</taxon>
        <taxon>Actinomycetes</taxon>
        <taxon>Micrococcales</taxon>
        <taxon>Promicromonosporaceae</taxon>
        <taxon>Isoptericola</taxon>
    </lineage>
</organism>
<comment type="similarity">
    <text evidence="1">Belongs to the FPG family.</text>
</comment>
<keyword evidence="7" id="KW-0862">Zinc</keyword>
<keyword evidence="3" id="KW-0479">Metal-binding</keyword>
<evidence type="ECO:0000313" key="17">
    <source>
        <dbReference type="EMBL" id="ANC30586.1"/>
    </source>
</evidence>
<evidence type="ECO:0000256" key="4">
    <source>
        <dbReference type="ARBA" id="ARBA00022763"/>
    </source>
</evidence>
<dbReference type="Pfam" id="PF01149">
    <property type="entry name" value="Fapy_DNA_glyco"/>
    <property type="match status" value="1"/>
</dbReference>
<evidence type="ECO:0000259" key="16">
    <source>
        <dbReference type="PROSITE" id="PS51068"/>
    </source>
</evidence>
<evidence type="ECO:0000259" key="15">
    <source>
        <dbReference type="PROSITE" id="PS51066"/>
    </source>
</evidence>
<dbReference type="InterPro" id="IPR015886">
    <property type="entry name" value="H2TH_FPG"/>
</dbReference>
<dbReference type="PROSITE" id="PS01242">
    <property type="entry name" value="ZF_FPG_1"/>
    <property type="match status" value="1"/>
</dbReference>
<dbReference type="SUPFAM" id="SSF46946">
    <property type="entry name" value="S13-like H2TH domain"/>
    <property type="match status" value="1"/>
</dbReference>
<evidence type="ECO:0000256" key="12">
    <source>
        <dbReference type="ARBA" id="ARBA00023295"/>
    </source>
</evidence>
<evidence type="ECO:0000256" key="14">
    <source>
        <dbReference type="PROSITE-ProRule" id="PRU00391"/>
    </source>
</evidence>
<evidence type="ECO:0000256" key="5">
    <source>
        <dbReference type="ARBA" id="ARBA00022771"/>
    </source>
</evidence>
<dbReference type="Gene3D" id="1.10.8.50">
    <property type="match status" value="1"/>
</dbReference>
<dbReference type="InterPro" id="IPR012319">
    <property type="entry name" value="FPG_cat"/>
</dbReference>
<keyword evidence="9" id="KW-0234">DNA repair</keyword>
<dbReference type="SMART" id="SM01232">
    <property type="entry name" value="H2TH"/>
    <property type="match status" value="1"/>
</dbReference>
<keyword evidence="4" id="KW-0227">DNA damage</keyword>
<accession>A0A168EWY9</accession>
<dbReference type="SMART" id="SM00898">
    <property type="entry name" value="Fapy_DNA_glyco"/>
    <property type="match status" value="1"/>
</dbReference>
<reference evidence="17 18" key="1">
    <citation type="submission" date="2016-01" db="EMBL/GenBank/DDBJ databases">
        <title>Complete genome sequence of a soil Actinobacterium, Isoptericola dokdonensis DS-3.</title>
        <authorList>
            <person name="Kwon S.-K."/>
            <person name="Kim J.F."/>
        </authorList>
    </citation>
    <scope>NUCLEOTIDE SEQUENCE [LARGE SCALE GENOMIC DNA]</scope>
    <source>
        <strain evidence="17 18">DS-3</strain>
    </source>
</reference>
<dbReference type="GO" id="GO:0140078">
    <property type="term" value="F:class I DNA-(apurinic or apyrimidinic site) endonuclease activity"/>
    <property type="evidence" value="ECO:0007669"/>
    <property type="project" value="UniProtKB-EC"/>
</dbReference>
<protein>
    <recommendedName>
        <fullName evidence="2">DNA-(apurinic or apyrimidinic site) lyase</fullName>
        <ecNumber evidence="2">4.2.99.18</ecNumber>
    </recommendedName>
</protein>
<dbReference type="GO" id="GO:0003684">
    <property type="term" value="F:damaged DNA binding"/>
    <property type="evidence" value="ECO:0007669"/>
    <property type="project" value="InterPro"/>
</dbReference>
<evidence type="ECO:0000256" key="11">
    <source>
        <dbReference type="ARBA" id="ARBA00023268"/>
    </source>
</evidence>
<feature type="domain" description="Formamidopyrimidine-DNA glycosylase catalytic" evidence="16">
    <location>
        <begin position="2"/>
        <end position="119"/>
    </location>
</feature>
<dbReference type="PANTHER" id="PTHR42697">
    <property type="entry name" value="ENDONUCLEASE 8"/>
    <property type="match status" value="1"/>
</dbReference>
<dbReference type="GO" id="GO:0006284">
    <property type="term" value="P:base-excision repair"/>
    <property type="evidence" value="ECO:0007669"/>
    <property type="project" value="InterPro"/>
</dbReference>
<keyword evidence="8" id="KW-0238">DNA-binding</keyword>
<evidence type="ECO:0000256" key="7">
    <source>
        <dbReference type="ARBA" id="ARBA00022833"/>
    </source>
</evidence>
<dbReference type="InterPro" id="IPR035937">
    <property type="entry name" value="FPG_N"/>
</dbReference>
<dbReference type="GO" id="GO:0008270">
    <property type="term" value="F:zinc ion binding"/>
    <property type="evidence" value="ECO:0007669"/>
    <property type="project" value="UniProtKB-KW"/>
</dbReference>
<dbReference type="SUPFAM" id="SSF57716">
    <property type="entry name" value="Glucocorticoid receptor-like (DNA-binding domain)"/>
    <property type="match status" value="1"/>
</dbReference>
<dbReference type="STRING" id="1300344.I598_1017"/>
<keyword evidence="10" id="KW-0456">Lyase</keyword>
<dbReference type="OrthoDB" id="9800855at2"/>
<dbReference type="PANTHER" id="PTHR42697:SF1">
    <property type="entry name" value="ENDONUCLEASE 8"/>
    <property type="match status" value="1"/>
</dbReference>
<dbReference type="EMBL" id="CP014209">
    <property type="protein sequence ID" value="ANC30586.1"/>
    <property type="molecule type" value="Genomic_DNA"/>
</dbReference>
<evidence type="ECO:0000256" key="1">
    <source>
        <dbReference type="ARBA" id="ARBA00009409"/>
    </source>
</evidence>
<dbReference type="RefSeq" id="WP_068201838.1">
    <property type="nucleotide sequence ID" value="NZ_CP014209.1"/>
</dbReference>
<name>A0A168EWY9_9MICO</name>
<evidence type="ECO:0000256" key="13">
    <source>
        <dbReference type="ARBA" id="ARBA00044632"/>
    </source>
</evidence>
<comment type="catalytic activity">
    <reaction evidence="13">
        <text>2'-deoxyribonucleotide-(2'-deoxyribose 5'-phosphate)-2'-deoxyribonucleotide-DNA = a 3'-end 2'-deoxyribonucleotide-(2,3-dehydro-2,3-deoxyribose 5'-phosphate)-DNA + a 5'-end 5'-phospho-2'-deoxyribonucleoside-DNA + H(+)</text>
        <dbReference type="Rhea" id="RHEA:66592"/>
        <dbReference type="Rhea" id="RHEA-COMP:13180"/>
        <dbReference type="Rhea" id="RHEA-COMP:16897"/>
        <dbReference type="Rhea" id="RHEA-COMP:17067"/>
        <dbReference type="ChEBI" id="CHEBI:15378"/>
        <dbReference type="ChEBI" id="CHEBI:136412"/>
        <dbReference type="ChEBI" id="CHEBI:157695"/>
        <dbReference type="ChEBI" id="CHEBI:167181"/>
        <dbReference type="EC" id="4.2.99.18"/>
    </reaction>
</comment>
<dbReference type="InterPro" id="IPR000214">
    <property type="entry name" value="Znf_DNA_glyclase/AP_lyase"/>
</dbReference>
<dbReference type="PATRIC" id="fig|1300344.3.peg.1020"/>
<keyword evidence="11" id="KW-0511">Multifunctional enzyme</keyword>
<dbReference type="InterPro" id="IPR044090">
    <property type="entry name" value="Nei2_N"/>
</dbReference>
<dbReference type="Proteomes" id="UP000076794">
    <property type="component" value="Chromosome"/>
</dbReference>
<keyword evidence="6 17" id="KW-0378">Hydrolase</keyword>
<dbReference type="CDD" id="cd08971">
    <property type="entry name" value="AcNei2_N"/>
    <property type="match status" value="1"/>
</dbReference>
<evidence type="ECO:0000256" key="2">
    <source>
        <dbReference type="ARBA" id="ARBA00012720"/>
    </source>
</evidence>
<dbReference type="PROSITE" id="PS51068">
    <property type="entry name" value="FPG_CAT"/>
    <property type="match status" value="1"/>
</dbReference>
<sequence length="274" mass="29880">MPEGDVLRLTAARLERALAGRPLARADLRWPGAATTTLTGRTVVSCVAYGKHLLTRFDDGRTLHTHLRMEGEWRITPASAPVPRHHLVRAVLGTDRWTCVGWRLGMLDVLRTRDEPRLLARLGPDVLADDFEQDGLARGLALLAEQGDRPVCDVLLDQSVVAGLGTIWTAETLFAVRRWPWTPAGALDRGTAEQLLRTARRLLGTSVRIGSERGLGQVPRAVHGRLGAPCVRCGTPIQVGQANEPPYERPVFWCPACQAPQGADGRADPVSRPA</sequence>
<keyword evidence="18" id="KW-1185">Reference proteome</keyword>
<dbReference type="AlphaFoldDB" id="A0A168EWY9"/>
<evidence type="ECO:0000256" key="6">
    <source>
        <dbReference type="ARBA" id="ARBA00022801"/>
    </source>
</evidence>